<evidence type="ECO:0000313" key="2">
    <source>
        <dbReference type="EMBL" id="QHU17903.1"/>
    </source>
</evidence>
<dbReference type="InterPro" id="IPR049625">
    <property type="entry name" value="Glyco_transf_61_cat"/>
</dbReference>
<protein>
    <recommendedName>
        <fullName evidence="1">Glycosyltransferase 61 catalytic domain-containing protein</fullName>
    </recommendedName>
</protein>
<name>A0A6C0KKT6_9ZZZZ</name>
<proteinExistence type="predicted"/>
<dbReference type="GO" id="GO:0016757">
    <property type="term" value="F:glycosyltransferase activity"/>
    <property type="evidence" value="ECO:0007669"/>
    <property type="project" value="InterPro"/>
</dbReference>
<reference evidence="2" key="1">
    <citation type="journal article" date="2020" name="Nature">
        <title>Giant virus diversity and host interactions through global metagenomics.</title>
        <authorList>
            <person name="Schulz F."/>
            <person name="Roux S."/>
            <person name="Paez-Espino D."/>
            <person name="Jungbluth S."/>
            <person name="Walsh D.A."/>
            <person name="Denef V.J."/>
            <person name="McMahon K.D."/>
            <person name="Konstantinidis K.T."/>
            <person name="Eloe-Fadrosh E.A."/>
            <person name="Kyrpides N.C."/>
            <person name="Woyke T."/>
        </authorList>
    </citation>
    <scope>NUCLEOTIDE SEQUENCE</scope>
    <source>
        <strain evidence="2">GVMAG-S-3300012919-55</strain>
    </source>
</reference>
<accession>A0A6C0KKT6</accession>
<organism evidence="2">
    <name type="scientific">viral metagenome</name>
    <dbReference type="NCBI Taxonomy" id="1070528"/>
    <lineage>
        <taxon>unclassified sequences</taxon>
        <taxon>metagenomes</taxon>
        <taxon>organismal metagenomes</taxon>
    </lineage>
</organism>
<dbReference type="EMBL" id="MN740919">
    <property type="protein sequence ID" value="QHU17903.1"/>
    <property type="molecule type" value="Genomic_DNA"/>
</dbReference>
<dbReference type="Pfam" id="PF04577">
    <property type="entry name" value="Glyco_transf_61"/>
    <property type="match status" value="1"/>
</dbReference>
<sequence length="350" mass="40739">MPDFIFDKIDKTYTTELNDAYKSVDFKYNKQYSLDEGCLQCLKQNHREGYRKMAHSYIENKPNNHIKPYKNDYIILYDSFVNQNGVILTSDNERYVNGGCLCPSINHTFDKNVQHVDSAITITSLWSDSIWHFPFEAFVSLMAIPKDILYKTKIHVAKISVFVIQWFYYLNIPISQLISGDIHAKTLYIPRMGNCGGPYYSQVKWLSQIVHEKRKVIHYEQEHIILIKRNVRRALQNYDKLEALIQEFCKDIKVPLYIHDDNNLPPLLDQQSAFSNAKFVFAPHGAGGIHMISMKEHAWYIELLPIEDINTCYTKLAHLCNINYKGISMSNMTVDLNKINNVLAELKTKL</sequence>
<feature type="domain" description="Glycosyltransferase 61 catalytic" evidence="1">
    <location>
        <begin position="131"/>
        <end position="298"/>
    </location>
</feature>
<evidence type="ECO:0000259" key="1">
    <source>
        <dbReference type="Pfam" id="PF04577"/>
    </source>
</evidence>
<dbReference type="AlphaFoldDB" id="A0A6C0KKT6"/>